<protein>
    <recommendedName>
        <fullName evidence="3">Guanylate cyclase domain-containing protein</fullName>
    </recommendedName>
</protein>
<dbReference type="InterPro" id="IPR011990">
    <property type="entry name" value="TPR-like_helical_dom_sf"/>
</dbReference>
<dbReference type="GO" id="GO:0035556">
    <property type="term" value="P:intracellular signal transduction"/>
    <property type="evidence" value="ECO:0007669"/>
    <property type="project" value="InterPro"/>
</dbReference>
<accession>A0A1B1UMJ1</accession>
<feature type="domain" description="Guanylate cyclase" evidence="3">
    <location>
        <begin position="1"/>
        <end position="101"/>
    </location>
</feature>
<dbReference type="GO" id="GO:0005737">
    <property type="term" value="C:cytoplasm"/>
    <property type="evidence" value="ECO:0007669"/>
    <property type="project" value="TreeGrafter"/>
</dbReference>
<evidence type="ECO:0000256" key="2">
    <source>
        <dbReference type="ARBA" id="ARBA00022840"/>
    </source>
</evidence>
<dbReference type="GO" id="GO:0004016">
    <property type="term" value="F:adenylate cyclase activity"/>
    <property type="evidence" value="ECO:0007669"/>
    <property type="project" value="UniProtKB-ARBA"/>
</dbReference>
<dbReference type="KEGG" id="bic:LMTR13_31310"/>
<dbReference type="Gene3D" id="3.30.70.1230">
    <property type="entry name" value="Nucleotide cyclase"/>
    <property type="match status" value="1"/>
</dbReference>
<dbReference type="CDD" id="cd07302">
    <property type="entry name" value="CHD"/>
    <property type="match status" value="1"/>
</dbReference>
<evidence type="ECO:0000313" key="4">
    <source>
        <dbReference type="EMBL" id="ANW03967.1"/>
    </source>
</evidence>
<keyword evidence="2" id="KW-0067">ATP-binding</keyword>
<keyword evidence="1" id="KW-0547">Nucleotide-binding</keyword>
<sequence>MLEAVHHYEGMVNRVMGDGIMALFGAPLAHEDHAVRACYAALRMQQTIARYAEEIRRVHGAPITIRVGINSGEIVVSSINNDLYMDYTVVGQTAHLASRMEQMAMPGSVLAAADTIRLVEGYVEAKSLGEMTIKGLAQSVEVFEITEGGFERTKLQAAASRGLTPFVGRELEIQRLTQALDHARGGHGQVVAVVGEPGMGKSRLVHEFVHSSRTEDCLVLETNSASYGHAASYLPVIELLRHYYFKISQRDNAKSIREKVTEKILALDPSLQDVIPPLLDLLDALDAGHPFQALDPLQHRQHTYQAITRLLLRENNVQPVVAVFEDLHWNDSLTLGLLNEIVVNASDARLLLLVTYRPEFDDGWKGRPNYRNLRLEPLQSTSLTTLLHSLLGSDPALESVKSFVLDRAGGNPFFVEELVRTLVDRKLLEGSRQNYRMVKAISGNEIPPTVQAVLAARIDALAKAEKRLLQEAAVIGHDVPFSLLKEISSLPDSELRGVLNNLQTAEFVFPTQLFPDLQFSFKHALTHDVAYGGLRSERRRDIHQRVVLAIERIYAGRIGEHVERLADHALRGGLQEKAVTYLRQAGTKAADREAYPEAVILFEQALDALAGLPQSRETIQKSIDIRFDIRNVLQPLGDRNRIASRLREAEQLADRIGDRQRNGWVQSYLTEQFWMLGRYRESIEAGERALAAAESDLPLQVVTNLPLGLAHHTRGDYKKAREHFGWNAAQLEGSLASQRFGMFVLPAAFSRSFIAWGLADTGQFSEAFNIGEDALRIAENARHPFSCGYAHLGLGVVALRQGNLRRALRSFERALAAGAFADSPVGFAYVALHFGYALALAGRANEGIPILEQSIEVAESKGFVARHSLRLAYVSEAYLSLGREGEALKAATRGLELARKHEERANEAYSLRMLGEVDLYRGNLDDAKSWLTQGLTLAEELGMRPLQANCHKGLANVFDLSHQKSNAEHHRSISNSLADAMEMRFWG</sequence>
<dbReference type="Gene3D" id="3.40.50.300">
    <property type="entry name" value="P-loop containing nucleotide triphosphate hydrolases"/>
    <property type="match status" value="1"/>
</dbReference>
<dbReference type="SMART" id="SM00028">
    <property type="entry name" value="TPR"/>
    <property type="match status" value="6"/>
</dbReference>
<dbReference type="InterPro" id="IPR019734">
    <property type="entry name" value="TPR_rpt"/>
</dbReference>
<dbReference type="PANTHER" id="PTHR16305:SF28">
    <property type="entry name" value="GUANYLATE CYCLASE DOMAIN-CONTAINING PROTEIN"/>
    <property type="match status" value="1"/>
</dbReference>
<dbReference type="STRING" id="1274631.LMTR13_31310"/>
<organism evidence="4 5">
    <name type="scientific">Bradyrhizobium icense</name>
    <dbReference type="NCBI Taxonomy" id="1274631"/>
    <lineage>
        <taxon>Bacteria</taxon>
        <taxon>Pseudomonadati</taxon>
        <taxon>Pseudomonadota</taxon>
        <taxon>Alphaproteobacteria</taxon>
        <taxon>Hyphomicrobiales</taxon>
        <taxon>Nitrobacteraceae</taxon>
        <taxon>Bradyrhizobium</taxon>
    </lineage>
</organism>
<dbReference type="AlphaFoldDB" id="A0A1B1UMJ1"/>
<dbReference type="InterPro" id="IPR041664">
    <property type="entry name" value="AAA_16"/>
</dbReference>
<dbReference type="SUPFAM" id="SSF55073">
    <property type="entry name" value="Nucleotide cyclase"/>
    <property type="match status" value="1"/>
</dbReference>
<dbReference type="InterPro" id="IPR001054">
    <property type="entry name" value="A/G_cyclase"/>
</dbReference>
<dbReference type="Gene3D" id="1.25.40.10">
    <property type="entry name" value="Tetratricopeptide repeat domain"/>
    <property type="match status" value="2"/>
</dbReference>
<dbReference type="PROSITE" id="PS50125">
    <property type="entry name" value="GUANYLATE_CYCLASE_2"/>
    <property type="match status" value="1"/>
</dbReference>
<name>A0A1B1UMJ1_9BRAD</name>
<dbReference type="GO" id="GO:0005524">
    <property type="term" value="F:ATP binding"/>
    <property type="evidence" value="ECO:0007669"/>
    <property type="project" value="UniProtKB-KW"/>
</dbReference>
<dbReference type="EMBL" id="CP016428">
    <property type="protein sequence ID" value="ANW03967.1"/>
    <property type="molecule type" value="Genomic_DNA"/>
</dbReference>
<proteinExistence type="predicted"/>
<reference evidence="4 5" key="1">
    <citation type="submission" date="2016-07" db="EMBL/GenBank/DDBJ databases">
        <title>Complete genome sequence of Bradyrhizobium icense LMTR 13T, a potential inoculant strain isolated from lima bean (Phaseolus lunatus) in Peru.</title>
        <authorList>
            <person name="Ormeno-Orrillo E."/>
            <person name="Duran D."/>
            <person name="Rogel M.A."/>
            <person name="Rey L."/>
            <person name="Imperial J."/>
            <person name="Ruiz-Argueso T."/>
            <person name="Martinez-Romero E."/>
        </authorList>
    </citation>
    <scope>NUCLEOTIDE SEQUENCE [LARGE SCALE GENOMIC DNA]</scope>
    <source>
        <strain evidence="4 5">LMTR 13</strain>
    </source>
</reference>
<dbReference type="GO" id="GO:0009190">
    <property type="term" value="P:cyclic nucleotide biosynthetic process"/>
    <property type="evidence" value="ECO:0007669"/>
    <property type="project" value="InterPro"/>
</dbReference>
<dbReference type="InterPro" id="IPR029787">
    <property type="entry name" value="Nucleotide_cyclase"/>
</dbReference>
<dbReference type="Pfam" id="PF13191">
    <property type="entry name" value="AAA_16"/>
    <property type="match status" value="1"/>
</dbReference>
<dbReference type="SUPFAM" id="SSF48452">
    <property type="entry name" value="TPR-like"/>
    <property type="match status" value="3"/>
</dbReference>
<gene>
    <name evidence="4" type="ORF">LMTR13_31310</name>
</gene>
<dbReference type="PANTHER" id="PTHR16305">
    <property type="entry name" value="TESTICULAR SOLUBLE ADENYLYL CYCLASE"/>
    <property type="match status" value="1"/>
</dbReference>
<dbReference type="Proteomes" id="UP000092839">
    <property type="component" value="Chromosome"/>
</dbReference>
<dbReference type="Pfam" id="PF00211">
    <property type="entry name" value="Guanylate_cyc"/>
    <property type="match status" value="1"/>
</dbReference>
<dbReference type="SUPFAM" id="SSF52540">
    <property type="entry name" value="P-loop containing nucleoside triphosphate hydrolases"/>
    <property type="match status" value="1"/>
</dbReference>
<keyword evidence="5" id="KW-1185">Reference proteome</keyword>
<evidence type="ECO:0000259" key="3">
    <source>
        <dbReference type="PROSITE" id="PS50125"/>
    </source>
</evidence>
<evidence type="ECO:0000256" key="1">
    <source>
        <dbReference type="ARBA" id="ARBA00022741"/>
    </source>
</evidence>
<evidence type="ECO:0000313" key="5">
    <source>
        <dbReference type="Proteomes" id="UP000092839"/>
    </source>
</evidence>
<dbReference type="InterPro" id="IPR027417">
    <property type="entry name" value="P-loop_NTPase"/>
</dbReference>